<keyword evidence="3" id="KW-1185">Reference proteome</keyword>
<dbReference type="SUPFAM" id="SSF51569">
    <property type="entry name" value="Aldolase"/>
    <property type="match status" value="1"/>
</dbReference>
<dbReference type="RefSeq" id="WP_008826203.1">
    <property type="nucleotide sequence ID" value="NZ_AFNU02000001.1"/>
</dbReference>
<dbReference type="STRING" id="1033810.HLPCO_000358"/>
<keyword evidence="1" id="KW-0456">Lyase</keyword>
<dbReference type="GO" id="GO:0016829">
    <property type="term" value="F:lyase activity"/>
    <property type="evidence" value="ECO:0007669"/>
    <property type="project" value="UniProtKB-KW"/>
</dbReference>
<proteinExistence type="predicted"/>
<evidence type="ECO:0000313" key="2">
    <source>
        <dbReference type="EMBL" id="ERJ13692.1"/>
    </source>
</evidence>
<evidence type="ECO:0000256" key="1">
    <source>
        <dbReference type="ARBA" id="ARBA00023239"/>
    </source>
</evidence>
<name>U2DZS7_9MOLU</name>
<comment type="caution">
    <text evidence="2">The sequence shown here is derived from an EMBL/GenBank/DDBJ whole genome shotgun (WGS) entry which is preliminary data.</text>
</comment>
<dbReference type="InterPro" id="IPR002220">
    <property type="entry name" value="DapA-like"/>
</dbReference>
<reference evidence="2 3" key="2">
    <citation type="journal article" date="2013" name="PLoS ONE">
        <title>INDIGO - INtegrated Data Warehouse of MIcrobial GenOmes with Examples from the Red Sea Extremophiles.</title>
        <authorList>
            <person name="Alam I."/>
            <person name="Antunes A."/>
            <person name="Kamau A.A."/>
            <person name="Ba Alawi W."/>
            <person name="Kalkatawi M."/>
            <person name="Stingl U."/>
            <person name="Bajic V.B."/>
        </authorList>
    </citation>
    <scope>NUCLEOTIDE SEQUENCE [LARGE SCALE GENOMIC DNA]</scope>
    <source>
        <strain evidence="2 3">SSD-17B</strain>
    </source>
</reference>
<dbReference type="InParanoid" id="U2DZS7"/>
<sequence>MYNKLMTTLITPWVEKEEINLLILKSLINHLIRLNTSTILLTASSLDSRTLSNDDKKYLYEETIKIVNNRTAIYAGLDCNCECKSLVFIEKVDHLKIDGYFIIIPYHGIRDCKRIIQFIRDVRKCTSKPIIIRFKSKAMKSDVIINLLEKLLSIKDVNIKGFEVSKKNHVAITKYKNKICKKKFKMMIHNLEFYTGDEHLLFDANVGRDEILRRSSEIYKMSMRTFYEILKTREEKKSNEILELYKQKFKELTDKNNVIRVKDQINRSDEIHTIYKAGYIKYATERSIDSIFHLAGIMDGKDKEYYVPKDQEKTINDLLANVGCKFEQEPGYVKITQKSLNDERFNQVKFIKETSLNDTLFRFLGIFNKEG</sequence>
<dbReference type="OrthoDB" id="9782828at2"/>
<gene>
    <name evidence="2" type="ORF">HLPCO_000358</name>
</gene>
<dbReference type="EMBL" id="AFNU02000001">
    <property type="protein sequence ID" value="ERJ13692.1"/>
    <property type="molecule type" value="Genomic_DNA"/>
</dbReference>
<reference evidence="2 3" key="1">
    <citation type="journal article" date="2011" name="J. Bacteriol.">
        <title>Genome sequence of Haloplasma contractile, an unusual contractile bacterium from a deep-sea anoxic brine lake.</title>
        <authorList>
            <person name="Antunes A."/>
            <person name="Alam I."/>
            <person name="El Dorry H."/>
            <person name="Siam R."/>
            <person name="Robertson A."/>
            <person name="Bajic V.B."/>
            <person name="Stingl U."/>
        </authorList>
    </citation>
    <scope>NUCLEOTIDE SEQUENCE [LARGE SCALE GENOMIC DNA]</scope>
    <source>
        <strain evidence="2 3">SSD-17B</strain>
    </source>
</reference>
<organism evidence="2 3">
    <name type="scientific">Haloplasma contractile SSD-17B</name>
    <dbReference type="NCBI Taxonomy" id="1033810"/>
    <lineage>
        <taxon>Bacteria</taxon>
        <taxon>Bacillati</taxon>
        <taxon>Mycoplasmatota</taxon>
        <taxon>Mollicutes</taxon>
        <taxon>Haloplasmatales</taxon>
        <taxon>Haloplasmataceae</taxon>
        <taxon>Haloplasma</taxon>
    </lineage>
</organism>
<accession>U2DZS7</accession>
<dbReference type="Gene3D" id="3.20.20.70">
    <property type="entry name" value="Aldolase class I"/>
    <property type="match status" value="1"/>
</dbReference>
<dbReference type="eggNOG" id="COG0329">
    <property type="taxonomic scope" value="Bacteria"/>
</dbReference>
<dbReference type="SMART" id="SM01130">
    <property type="entry name" value="DHDPS"/>
    <property type="match status" value="1"/>
</dbReference>
<dbReference type="AlphaFoldDB" id="U2DZS7"/>
<dbReference type="Pfam" id="PF00701">
    <property type="entry name" value="DHDPS"/>
    <property type="match status" value="1"/>
</dbReference>
<protein>
    <submittedName>
        <fullName evidence="2">Dihydrodipicolinate synthetase protein</fullName>
    </submittedName>
</protein>
<dbReference type="InterPro" id="IPR013785">
    <property type="entry name" value="Aldolase_TIM"/>
</dbReference>
<evidence type="ECO:0000313" key="3">
    <source>
        <dbReference type="Proteomes" id="UP000005707"/>
    </source>
</evidence>
<dbReference type="Proteomes" id="UP000005707">
    <property type="component" value="Unassembled WGS sequence"/>
</dbReference>